<dbReference type="EMBL" id="VSSQ01005294">
    <property type="protein sequence ID" value="MPM28587.1"/>
    <property type="molecule type" value="Genomic_DNA"/>
</dbReference>
<dbReference type="HAMAP" id="MF_00021">
    <property type="entry name" value="ThiI"/>
    <property type="match status" value="1"/>
</dbReference>
<dbReference type="PANTHER" id="PTHR43209">
    <property type="entry name" value="TRNA SULFURTRANSFERASE"/>
    <property type="match status" value="1"/>
</dbReference>
<dbReference type="Pfam" id="PF02568">
    <property type="entry name" value="ThiI"/>
    <property type="match status" value="1"/>
</dbReference>
<dbReference type="PANTHER" id="PTHR43209:SF1">
    <property type="entry name" value="TRNA SULFURTRANSFERASE"/>
    <property type="match status" value="1"/>
</dbReference>
<dbReference type="PROSITE" id="PS51165">
    <property type="entry name" value="THUMP"/>
    <property type="match status" value="1"/>
</dbReference>
<dbReference type="CDD" id="cd11716">
    <property type="entry name" value="THUMP_ThiI"/>
    <property type="match status" value="1"/>
</dbReference>
<reference evidence="10" key="1">
    <citation type="submission" date="2019-08" db="EMBL/GenBank/DDBJ databases">
        <authorList>
            <person name="Kucharzyk K."/>
            <person name="Murdoch R.W."/>
            <person name="Higgins S."/>
            <person name="Loffler F."/>
        </authorList>
    </citation>
    <scope>NUCLEOTIDE SEQUENCE</scope>
</reference>
<dbReference type="FunFam" id="3.40.50.620:FF:000053">
    <property type="entry name" value="Probable tRNA sulfurtransferase"/>
    <property type="match status" value="1"/>
</dbReference>
<dbReference type="InterPro" id="IPR049961">
    <property type="entry name" value="ThiI_N"/>
</dbReference>
<dbReference type="GO" id="GO:0009228">
    <property type="term" value="P:thiamine biosynthetic process"/>
    <property type="evidence" value="ECO:0007669"/>
    <property type="project" value="UniProtKB-KW"/>
</dbReference>
<dbReference type="InterPro" id="IPR014729">
    <property type="entry name" value="Rossmann-like_a/b/a_fold"/>
</dbReference>
<comment type="subcellular location">
    <subcellularLocation>
        <location evidence="1">Cytoplasm</location>
    </subcellularLocation>
</comment>
<dbReference type="GO" id="GO:0005829">
    <property type="term" value="C:cytosol"/>
    <property type="evidence" value="ECO:0007669"/>
    <property type="project" value="TreeGrafter"/>
</dbReference>
<dbReference type="Gene3D" id="3.30.2130.30">
    <property type="match status" value="1"/>
</dbReference>
<dbReference type="InterPro" id="IPR003720">
    <property type="entry name" value="tRNA_STrfase"/>
</dbReference>
<dbReference type="Gene3D" id="3.40.50.620">
    <property type="entry name" value="HUPs"/>
    <property type="match status" value="1"/>
</dbReference>
<dbReference type="EC" id="2.8.1.4" evidence="10"/>
<dbReference type="InterPro" id="IPR054173">
    <property type="entry name" value="ThiI_fer"/>
</dbReference>
<evidence type="ECO:0000256" key="6">
    <source>
        <dbReference type="ARBA" id="ARBA00022840"/>
    </source>
</evidence>
<dbReference type="InterPro" id="IPR020536">
    <property type="entry name" value="ThiI_AANH"/>
</dbReference>
<keyword evidence="4 10" id="KW-0808">Transferase</keyword>
<proteinExistence type="inferred from homology"/>
<dbReference type="GO" id="GO:0005524">
    <property type="term" value="F:ATP binding"/>
    <property type="evidence" value="ECO:0007669"/>
    <property type="project" value="UniProtKB-KW"/>
</dbReference>
<dbReference type="NCBIfam" id="TIGR00342">
    <property type="entry name" value="tRNA uracil 4-sulfurtransferase ThiI"/>
    <property type="match status" value="1"/>
</dbReference>
<sequence>MEPTLVVRYAEIHLKGLNRPYFERSLVKRIELALKPLRADVVREQGRIFVFGIPAEELDSAADKLTRVFGIHSVSPALATEKEWPEIVEAAKTLMEKRLSGKEHLTFKVFARRSDKRFAMRSADINRTLGGLLLEAFPALSVDVHKPDCYVGVEIRQDQAFLFAEERLGVGGMPVGCNGHAMLLISGGIDSPVAGHMIAKRGVRISAVHFFSYPYTSERARDKVVDLTRILSAYAGAVDLYLVPFTEIQLAIYEKCPQSETTVLMRRLMMKLSERLALACGAQALVTGESIGQVASQTIESMTVTGDAVTLPVFRPLIGFDKEEIVDRAKAIGSYETSILPFEDCCTVFVPQHPVTKPKLTDIRASEALVDFEPMMQKAVAETITLHIEP</sequence>
<evidence type="ECO:0000256" key="8">
    <source>
        <dbReference type="ARBA" id="ARBA00022977"/>
    </source>
</evidence>
<dbReference type="CDD" id="cd01712">
    <property type="entry name" value="PPase_ThiI"/>
    <property type="match status" value="1"/>
</dbReference>
<dbReference type="GO" id="GO:0000049">
    <property type="term" value="F:tRNA binding"/>
    <property type="evidence" value="ECO:0007669"/>
    <property type="project" value="UniProtKB-KW"/>
</dbReference>
<evidence type="ECO:0000256" key="4">
    <source>
        <dbReference type="ARBA" id="ARBA00022679"/>
    </source>
</evidence>
<dbReference type="SUPFAM" id="SSF143437">
    <property type="entry name" value="THUMP domain-like"/>
    <property type="match status" value="1"/>
</dbReference>
<evidence type="ECO:0000256" key="5">
    <source>
        <dbReference type="ARBA" id="ARBA00022741"/>
    </source>
</evidence>
<dbReference type="GO" id="GO:0140741">
    <property type="term" value="F:tRNA-uracil-4 sulfurtransferase activity"/>
    <property type="evidence" value="ECO:0007669"/>
    <property type="project" value="UniProtKB-EC"/>
</dbReference>
<name>A0A644YJW8_9ZZZZ</name>
<evidence type="ECO:0000256" key="2">
    <source>
        <dbReference type="ARBA" id="ARBA00022490"/>
    </source>
</evidence>
<dbReference type="SMART" id="SM00981">
    <property type="entry name" value="THUMP"/>
    <property type="match status" value="1"/>
</dbReference>
<accession>A0A644YJW8</accession>
<dbReference type="GO" id="GO:0002937">
    <property type="term" value="P:tRNA 4-thiouridine biosynthesis"/>
    <property type="evidence" value="ECO:0007669"/>
    <property type="project" value="TreeGrafter"/>
</dbReference>
<comment type="caution">
    <text evidence="10">The sequence shown here is derived from an EMBL/GenBank/DDBJ whole genome shotgun (WGS) entry which is preliminary data.</text>
</comment>
<keyword evidence="8" id="KW-0784">Thiamine biosynthesis</keyword>
<organism evidence="10">
    <name type="scientific">bioreactor metagenome</name>
    <dbReference type="NCBI Taxonomy" id="1076179"/>
    <lineage>
        <taxon>unclassified sequences</taxon>
        <taxon>metagenomes</taxon>
        <taxon>ecological metagenomes</taxon>
    </lineage>
</organism>
<dbReference type="InterPro" id="IPR050102">
    <property type="entry name" value="tRNA_sulfurtransferase_ThiI"/>
</dbReference>
<dbReference type="GO" id="GO:0004810">
    <property type="term" value="F:CCA tRNA nucleotidyltransferase activity"/>
    <property type="evidence" value="ECO:0007669"/>
    <property type="project" value="InterPro"/>
</dbReference>
<keyword evidence="5" id="KW-0547">Nucleotide-binding</keyword>
<dbReference type="AlphaFoldDB" id="A0A644YJW8"/>
<keyword evidence="7" id="KW-0694">RNA-binding</keyword>
<keyword evidence="6" id="KW-0067">ATP-binding</keyword>
<evidence type="ECO:0000259" key="9">
    <source>
        <dbReference type="PROSITE" id="PS51165"/>
    </source>
</evidence>
<dbReference type="Pfam" id="PF02926">
    <property type="entry name" value="THUMP"/>
    <property type="match status" value="1"/>
</dbReference>
<keyword evidence="3" id="KW-0820">tRNA-binding</keyword>
<dbReference type="InterPro" id="IPR049962">
    <property type="entry name" value="THUMP_ThiI"/>
</dbReference>
<evidence type="ECO:0000256" key="3">
    <source>
        <dbReference type="ARBA" id="ARBA00022555"/>
    </source>
</evidence>
<evidence type="ECO:0000313" key="10">
    <source>
        <dbReference type="EMBL" id="MPM28587.1"/>
    </source>
</evidence>
<dbReference type="SUPFAM" id="SSF52402">
    <property type="entry name" value="Adenine nucleotide alpha hydrolases-like"/>
    <property type="match status" value="1"/>
</dbReference>
<gene>
    <name evidence="10" type="primary">thiI_10</name>
    <name evidence="10" type="ORF">SDC9_75113</name>
</gene>
<evidence type="ECO:0000256" key="1">
    <source>
        <dbReference type="ARBA" id="ARBA00004496"/>
    </source>
</evidence>
<evidence type="ECO:0000256" key="7">
    <source>
        <dbReference type="ARBA" id="ARBA00022884"/>
    </source>
</evidence>
<dbReference type="GO" id="GO:0052837">
    <property type="term" value="P:thiazole biosynthetic process"/>
    <property type="evidence" value="ECO:0007669"/>
    <property type="project" value="TreeGrafter"/>
</dbReference>
<protein>
    <submittedName>
        <fullName evidence="10">Putative tRNA sulfurtransferase</fullName>
        <ecNumber evidence="10">2.8.1.4</ecNumber>
    </submittedName>
</protein>
<feature type="domain" description="THUMP" evidence="9">
    <location>
        <begin position="59"/>
        <end position="166"/>
    </location>
</feature>
<keyword evidence="2" id="KW-0963">Cytoplasm</keyword>
<dbReference type="Pfam" id="PF22025">
    <property type="entry name" value="ThiI_fer"/>
    <property type="match status" value="1"/>
</dbReference>
<dbReference type="InterPro" id="IPR004114">
    <property type="entry name" value="THUMP_dom"/>
</dbReference>